<reference evidence="2" key="1">
    <citation type="submission" date="2019-10" db="EMBL/GenBank/DDBJ databases">
        <authorList>
            <person name="Nor Muhammad N."/>
        </authorList>
    </citation>
    <scope>NUCLEOTIDE SEQUENCE</scope>
</reference>
<organism evidence="2">
    <name type="scientific">Ganoderma boninense</name>
    <dbReference type="NCBI Taxonomy" id="34458"/>
    <lineage>
        <taxon>Eukaryota</taxon>
        <taxon>Fungi</taxon>
        <taxon>Dikarya</taxon>
        <taxon>Basidiomycota</taxon>
        <taxon>Agaricomycotina</taxon>
        <taxon>Agaricomycetes</taxon>
        <taxon>Polyporales</taxon>
        <taxon>Polyporaceae</taxon>
        <taxon>Ganoderma</taxon>
    </lineage>
</organism>
<dbReference type="Gene3D" id="3.30.710.10">
    <property type="entry name" value="Potassium Channel Kv1.1, Chain A"/>
    <property type="match status" value="1"/>
</dbReference>
<dbReference type="SMART" id="SM00225">
    <property type="entry name" value="BTB"/>
    <property type="match status" value="1"/>
</dbReference>
<dbReference type="SUPFAM" id="SSF54695">
    <property type="entry name" value="POZ domain"/>
    <property type="match status" value="1"/>
</dbReference>
<dbReference type="EMBL" id="LR730056">
    <property type="protein sequence ID" value="VWP02249.1"/>
    <property type="molecule type" value="Genomic_DNA"/>
</dbReference>
<dbReference type="PROSITE" id="PS50097">
    <property type="entry name" value="BTB"/>
    <property type="match status" value="1"/>
</dbReference>
<evidence type="ECO:0000313" key="2">
    <source>
        <dbReference type="EMBL" id="VWP02249.1"/>
    </source>
</evidence>
<gene>
    <name evidence="2" type="primary">Q8NJQ2</name>
</gene>
<dbReference type="AlphaFoldDB" id="A0A5K1K829"/>
<proteinExistence type="predicted"/>
<evidence type="ECO:0000259" key="1">
    <source>
        <dbReference type="PROSITE" id="PS50097"/>
    </source>
</evidence>
<dbReference type="Pfam" id="PF00651">
    <property type="entry name" value="BTB"/>
    <property type="match status" value="1"/>
</dbReference>
<name>A0A5K1K829_9APHY</name>
<dbReference type="InterPro" id="IPR011333">
    <property type="entry name" value="SKP1/BTB/POZ_sf"/>
</dbReference>
<sequence>MASPLKHPFNDPSADVILASSDNVPFKLHKVILSLGSEFFKAMFSLSQPKPLASVDPQINDPIADAEIDGLPVIHVSEPSEVLSKLFRLCYPMDNPHLTTIDEVAAVLTAALKYELRKPIQMTSRRLRKLMPAASVRVYAIACRLDLEDEARAAAVAIREKKLQNEYAAELEDISIGAYHRLLYYCETGIDPGGLFFTRRPTQRLKGDMNKFIKLQPSSVSYASGSITLPESSSSLPMAPVLAPPPHPTIAKYPFNLADPEFVITTSDGVAFKLSQSFVMLAFPVLFDMARDVLTPSRIQIPESSEVLDIVLRIYSPVENPSVTDLAVLDSALIAAAKYKMKKAVHFLHQALASRADVPTADPFALYTIACRHDLRDLALTAARRTLRMELTKTLRPEVEAIDISAGYLYRLLDYHRRCRETIHIIRANDSWIDGEFRSRLLGFCHRPYSSNSLPCWYSTYMKAVGQEGWPSPDSVAADDVLTAALPPSSYSCSYCHINKGVILLFKFSKYVAATIARLESEVREEFNTLCNPIY</sequence>
<protein>
    <submittedName>
        <fullName evidence="2">N/A</fullName>
    </submittedName>
</protein>
<dbReference type="InterPro" id="IPR000210">
    <property type="entry name" value="BTB/POZ_dom"/>
</dbReference>
<feature type="domain" description="BTB" evidence="1">
    <location>
        <begin position="14"/>
        <end position="45"/>
    </location>
</feature>
<dbReference type="CDD" id="cd18186">
    <property type="entry name" value="BTB_POZ_ZBTB_KLHL-like"/>
    <property type="match status" value="1"/>
</dbReference>
<accession>A0A5K1K829</accession>